<accession>A0A5J4V726</accession>
<feature type="compositionally biased region" description="Low complexity" evidence="1">
    <location>
        <begin position="101"/>
        <end position="120"/>
    </location>
</feature>
<gene>
    <name evidence="2" type="ORF">EZS28_025863</name>
</gene>
<organism evidence="2 3">
    <name type="scientific">Streblomastix strix</name>
    <dbReference type="NCBI Taxonomy" id="222440"/>
    <lineage>
        <taxon>Eukaryota</taxon>
        <taxon>Metamonada</taxon>
        <taxon>Preaxostyla</taxon>
        <taxon>Oxymonadida</taxon>
        <taxon>Streblomastigidae</taxon>
        <taxon>Streblomastix</taxon>
    </lineage>
</organism>
<feature type="non-terminal residue" evidence="2">
    <location>
        <position position="1"/>
    </location>
</feature>
<evidence type="ECO:0000313" key="2">
    <source>
        <dbReference type="EMBL" id="KAA6378609.1"/>
    </source>
</evidence>
<name>A0A5J4V726_9EUKA</name>
<proteinExistence type="predicted"/>
<sequence length="136" mass="14760">TIPSAPQQQNNKIQVPNLPAKLPQIINSNTTSVTIQMQLPQKSSLQTISKSTSVSKDGEQGNTKQDSVTIQMQLPQKLPLQTISRSTSVSKDGEQGNTKQDSGQVVQSSDSIISTPQQSPEKGKKKKKDKSVSQKF</sequence>
<feature type="compositionally biased region" description="Polar residues" evidence="1">
    <location>
        <begin position="38"/>
        <end position="100"/>
    </location>
</feature>
<protein>
    <submittedName>
        <fullName evidence="2">Uncharacterized protein</fullName>
    </submittedName>
</protein>
<feature type="region of interest" description="Disordered" evidence="1">
    <location>
        <begin position="38"/>
        <end position="136"/>
    </location>
</feature>
<reference evidence="2 3" key="1">
    <citation type="submission" date="2019-03" db="EMBL/GenBank/DDBJ databases">
        <title>Single cell metagenomics reveals metabolic interactions within the superorganism composed of flagellate Streblomastix strix and complex community of Bacteroidetes bacteria on its surface.</title>
        <authorList>
            <person name="Treitli S.C."/>
            <person name="Kolisko M."/>
            <person name="Husnik F."/>
            <person name="Keeling P."/>
            <person name="Hampl V."/>
        </authorList>
    </citation>
    <scope>NUCLEOTIDE SEQUENCE [LARGE SCALE GENOMIC DNA]</scope>
    <source>
        <strain evidence="2">ST1C</strain>
    </source>
</reference>
<dbReference type="EMBL" id="SNRW01009035">
    <property type="protein sequence ID" value="KAA6378609.1"/>
    <property type="molecule type" value="Genomic_DNA"/>
</dbReference>
<dbReference type="Proteomes" id="UP000324800">
    <property type="component" value="Unassembled WGS sequence"/>
</dbReference>
<comment type="caution">
    <text evidence="2">The sequence shown here is derived from an EMBL/GenBank/DDBJ whole genome shotgun (WGS) entry which is preliminary data.</text>
</comment>
<evidence type="ECO:0000313" key="3">
    <source>
        <dbReference type="Proteomes" id="UP000324800"/>
    </source>
</evidence>
<dbReference type="AlphaFoldDB" id="A0A5J4V726"/>
<evidence type="ECO:0000256" key="1">
    <source>
        <dbReference type="SAM" id="MobiDB-lite"/>
    </source>
</evidence>